<dbReference type="OrthoDB" id="15478at2759"/>
<evidence type="ECO:0000256" key="4">
    <source>
        <dbReference type="ARBA" id="ARBA00023098"/>
    </source>
</evidence>
<organism evidence="7 8">
    <name type="scientific">Metschnikowia bicuspidata</name>
    <dbReference type="NCBI Taxonomy" id="27322"/>
    <lineage>
        <taxon>Eukaryota</taxon>
        <taxon>Fungi</taxon>
        <taxon>Dikarya</taxon>
        <taxon>Ascomycota</taxon>
        <taxon>Saccharomycotina</taxon>
        <taxon>Pichiomycetes</taxon>
        <taxon>Metschnikowiaceae</taxon>
        <taxon>Metschnikowia</taxon>
    </lineage>
</organism>
<accession>A0A4P9Z7B5</accession>
<evidence type="ECO:0000313" key="7">
    <source>
        <dbReference type="EMBL" id="RKP28525.1"/>
    </source>
</evidence>
<dbReference type="InterPro" id="IPR050301">
    <property type="entry name" value="NTE"/>
</dbReference>
<dbReference type="EMBL" id="ML004896">
    <property type="protein sequence ID" value="RKP28525.1"/>
    <property type="molecule type" value="Genomic_DNA"/>
</dbReference>
<keyword evidence="4" id="KW-0443">Lipid metabolism</keyword>
<dbReference type="GO" id="GO:0052689">
    <property type="term" value="F:carboxylic ester hydrolase activity"/>
    <property type="evidence" value="ECO:0007669"/>
    <property type="project" value="UniProtKB-ARBA"/>
</dbReference>
<dbReference type="AlphaFoldDB" id="A0A4P9Z7B5"/>
<dbReference type="PANTHER" id="PTHR14226:SF66">
    <property type="entry name" value="TRIACYLGLYCEROL LIPASE PTL2"/>
    <property type="match status" value="1"/>
</dbReference>
<name>A0A4P9Z7B5_9ASCO</name>
<comment type="similarity">
    <text evidence="1">Belongs to the PLPL family.</text>
</comment>
<evidence type="ECO:0000256" key="1">
    <source>
        <dbReference type="ARBA" id="ARBA00006104"/>
    </source>
</evidence>
<dbReference type="GO" id="GO:0016298">
    <property type="term" value="F:lipase activity"/>
    <property type="evidence" value="ECO:0007669"/>
    <property type="project" value="UniProtKB-ARBA"/>
</dbReference>
<evidence type="ECO:0000256" key="3">
    <source>
        <dbReference type="ARBA" id="ARBA00022963"/>
    </source>
</evidence>
<dbReference type="PROSITE" id="PS51635">
    <property type="entry name" value="PNPLA"/>
    <property type="match status" value="1"/>
</dbReference>
<comment type="caution">
    <text evidence="5">Lacks conserved residue(s) required for the propagation of feature annotation.</text>
</comment>
<sequence>DSWIVWFPRLWRTGARFDAVDWARKSNFFTKGSTTFKEAYKLTGRKLNISTIPAEPYSPLILCNTVTSPNCIIWSSLLASSAVPYILNPVVLMMKDKKTNRAVPFSMGNKWRDGSLRTDIPVEALNTYYNVSFTVVSQ</sequence>
<dbReference type="SUPFAM" id="SSF52151">
    <property type="entry name" value="FabD/lysophospholipase-like"/>
    <property type="match status" value="1"/>
</dbReference>
<evidence type="ECO:0000256" key="5">
    <source>
        <dbReference type="PROSITE-ProRule" id="PRU01161"/>
    </source>
</evidence>
<feature type="domain" description="PNPLA" evidence="6">
    <location>
        <begin position="1"/>
        <end position="126"/>
    </location>
</feature>
<feature type="non-terminal residue" evidence="7">
    <location>
        <position position="1"/>
    </location>
</feature>
<reference evidence="8" key="1">
    <citation type="journal article" date="2018" name="Nat. Microbiol.">
        <title>Leveraging single-cell genomics to expand the fungal tree of life.</title>
        <authorList>
            <person name="Ahrendt S.R."/>
            <person name="Quandt C.A."/>
            <person name="Ciobanu D."/>
            <person name="Clum A."/>
            <person name="Salamov A."/>
            <person name="Andreopoulos B."/>
            <person name="Cheng J.F."/>
            <person name="Woyke T."/>
            <person name="Pelin A."/>
            <person name="Henrissat B."/>
            <person name="Reynolds N.K."/>
            <person name="Benny G.L."/>
            <person name="Smith M.E."/>
            <person name="James T.Y."/>
            <person name="Grigoriev I.V."/>
        </authorList>
    </citation>
    <scope>NUCLEOTIDE SEQUENCE [LARGE SCALE GENOMIC DNA]</scope>
    <source>
        <strain evidence="8">Baker2002</strain>
    </source>
</reference>
<dbReference type="InterPro" id="IPR002641">
    <property type="entry name" value="PNPLA_dom"/>
</dbReference>
<feature type="non-terminal residue" evidence="7">
    <location>
        <position position="138"/>
    </location>
</feature>
<protein>
    <recommendedName>
        <fullName evidence="6">PNPLA domain-containing protein</fullName>
    </recommendedName>
</protein>
<keyword evidence="3" id="KW-0442">Lipid degradation</keyword>
<keyword evidence="8" id="KW-1185">Reference proteome</keyword>
<dbReference type="InterPro" id="IPR016035">
    <property type="entry name" value="Acyl_Trfase/lysoPLipase"/>
</dbReference>
<evidence type="ECO:0000259" key="6">
    <source>
        <dbReference type="PROSITE" id="PS51635"/>
    </source>
</evidence>
<dbReference type="GO" id="GO:0046486">
    <property type="term" value="P:glycerolipid metabolic process"/>
    <property type="evidence" value="ECO:0007669"/>
    <property type="project" value="UniProtKB-ARBA"/>
</dbReference>
<gene>
    <name evidence="7" type="ORF">METBISCDRAFT_29094</name>
</gene>
<dbReference type="GO" id="GO:0016042">
    <property type="term" value="P:lipid catabolic process"/>
    <property type="evidence" value="ECO:0007669"/>
    <property type="project" value="UniProtKB-KW"/>
</dbReference>
<evidence type="ECO:0000313" key="8">
    <source>
        <dbReference type="Proteomes" id="UP000268321"/>
    </source>
</evidence>
<dbReference type="Gene3D" id="3.40.1090.10">
    <property type="entry name" value="Cytosolic phospholipase A2 catalytic domain"/>
    <property type="match status" value="1"/>
</dbReference>
<proteinExistence type="inferred from homology"/>
<keyword evidence="2" id="KW-0378">Hydrolase</keyword>
<dbReference type="PANTHER" id="PTHR14226">
    <property type="entry name" value="NEUROPATHY TARGET ESTERASE/SWISS CHEESE D.MELANOGASTER"/>
    <property type="match status" value="1"/>
</dbReference>
<evidence type="ECO:0000256" key="2">
    <source>
        <dbReference type="ARBA" id="ARBA00022801"/>
    </source>
</evidence>
<dbReference type="Proteomes" id="UP000268321">
    <property type="component" value="Unassembled WGS sequence"/>
</dbReference>